<sequence>MSGDEAEKESERAERKAERAGRRKKAEEMLARASQLRAEAEESRAAREQREAANLRLADAVIGERNMRIASGLKYGFDGDDAYMRRLVGGEKRKADDELQHGVKKHARSATPPTAPARAPPTAPAAMLARGQFDGHGGRTSLGGGIRGRGGFGGARGRGRPASGRTSHELVNQLWPNPPGQTQQEAAERAAEHQPTSEATRHMSPDSRQAARSTLVETQLEDKQADEDSGDHSRQTSDTTGIKLLRSLAAQGIISKEDMRKLLEED</sequence>
<dbReference type="RefSeq" id="XP_033679571.1">
    <property type="nucleotide sequence ID" value="XM_033827095.1"/>
</dbReference>
<dbReference type="EMBL" id="ML987202">
    <property type="protein sequence ID" value="KAF2244567.1"/>
    <property type="molecule type" value="Genomic_DNA"/>
</dbReference>
<evidence type="ECO:0000313" key="3">
    <source>
        <dbReference type="Proteomes" id="UP000800094"/>
    </source>
</evidence>
<gene>
    <name evidence="2" type="ORF">BU26DRAFT_508588</name>
</gene>
<dbReference type="Proteomes" id="UP000800094">
    <property type="component" value="Unassembled WGS sequence"/>
</dbReference>
<feature type="compositionally biased region" description="Polar residues" evidence="1">
    <location>
        <begin position="206"/>
        <end position="217"/>
    </location>
</feature>
<organism evidence="2 3">
    <name type="scientific">Trematosphaeria pertusa</name>
    <dbReference type="NCBI Taxonomy" id="390896"/>
    <lineage>
        <taxon>Eukaryota</taxon>
        <taxon>Fungi</taxon>
        <taxon>Dikarya</taxon>
        <taxon>Ascomycota</taxon>
        <taxon>Pezizomycotina</taxon>
        <taxon>Dothideomycetes</taxon>
        <taxon>Pleosporomycetidae</taxon>
        <taxon>Pleosporales</taxon>
        <taxon>Massarineae</taxon>
        <taxon>Trematosphaeriaceae</taxon>
        <taxon>Trematosphaeria</taxon>
    </lineage>
</organism>
<dbReference type="GeneID" id="54580425"/>
<feature type="compositionally biased region" description="Gly residues" evidence="1">
    <location>
        <begin position="134"/>
        <end position="156"/>
    </location>
</feature>
<keyword evidence="3" id="KW-1185">Reference proteome</keyword>
<evidence type="ECO:0000313" key="2">
    <source>
        <dbReference type="EMBL" id="KAF2244567.1"/>
    </source>
</evidence>
<name>A0A6A6I2R2_9PLEO</name>
<feature type="compositionally biased region" description="Basic and acidic residues" evidence="1">
    <location>
        <begin position="38"/>
        <end position="50"/>
    </location>
</feature>
<evidence type="ECO:0000256" key="1">
    <source>
        <dbReference type="SAM" id="MobiDB-lite"/>
    </source>
</evidence>
<reference evidence="2" key="1">
    <citation type="journal article" date="2020" name="Stud. Mycol.">
        <title>101 Dothideomycetes genomes: a test case for predicting lifestyles and emergence of pathogens.</title>
        <authorList>
            <person name="Haridas S."/>
            <person name="Albert R."/>
            <person name="Binder M."/>
            <person name="Bloem J."/>
            <person name="Labutti K."/>
            <person name="Salamov A."/>
            <person name="Andreopoulos B."/>
            <person name="Baker S."/>
            <person name="Barry K."/>
            <person name="Bills G."/>
            <person name="Bluhm B."/>
            <person name="Cannon C."/>
            <person name="Castanera R."/>
            <person name="Culley D."/>
            <person name="Daum C."/>
            <person name="Ezra D."/>
            <person name="Gonzalez J."/>
            <person name="Henrissat B."/>
            <person name="Kuo A."/>
            <person name="Liang C."/>
            <person name="Lipzen A."/>
            <person name="Lutzoni F."/>
            <person name="Magnuson J."/>
            <person name="Mondo S."/>
            <person name="Nolan M."/>
            <person name="Ohm R."/>
            <person name="Pangilinan J."/>
            <person name="Park H.-J."/>
            <person name="Ramirez L."/>
            <person name="Alfaro M."/>
            <person name="Sun H."/>
            <person name="Tritt A."/>
            <person name="Yoshinaga Y."/>
            <person name="Zwiers L.-H."/>
            <person name="Turgeon B."/>
            <person name="Goodwin S."/>
            <person name="Spatafora J."/>
            <person name="Crous P."/>
            <person name="Grigoriev I."/>
        </authorList>
    </citation>
    <scope>NUCLEOTIDE SEQUENCE</scope>
    <source>
        <strain evidence="2">CBS 122368</strain>
    </source>
</reference>
<feature type="region of interest" description="Disordered" evidence="1">
    <location>
        <begin position="1"/>
        <end position="50"/>
    </location>
</feature>
<accession>A0A6A6I2R2</accession>
<dbReference type="AlphaFoldDB" id="A0A6A6I2R2"/>
<proteinExistence type="predicted"/>
<protein>
    <submittedName>
        <fullName evidence="2">Uncharacterized protein</fullName>
    </submittedName>
</protein>
<feature type="compositionally biased region" description="Basic and acidic residues" evidence="1">
    <location>
        <begin position="9"/>
        <end position="30"/>
    </location>
</feature>
<feature type="compositionally biased region" description="Pro residues" evidence="1">
    <location>
        <begin position="113"/>
        <end position="123"/>
    </location>
</feature>
<feature type="region of interest" description="Disordered" evidence="1">
    <location>
        <begin position="93"/>
        <end position="243"/>
    </location>
</feature>